<keyword evidence="1" id="KW-0472">Membrane</keyword>
<evidence type="ECO:0000313" key="3">
    <source>
        <dbReference type="EMBL" id="AYO31594.1"/>
    </source>
</evidence>
<sequence>MRRFIYAAFTMVILLVLLIGGMYVYIEWYGRNCEPEKADAIIVLGAAVWRDGPSPALLERINLAETLYRHGYAPAIITTAGIGTSNPIPEGRAARDELIRRGISGDTVYEETHLF</sequence>
<proteinExistence type="predicted"/>
<dbReference type="Pfam" id="PF02698">
    <property type="entry name" value="DUF218"/>
    <property type="match status" value="1"/>
</dbReference>
<evidence type="ECO:0000259" key="2">
    <source>
        <dbReference type="Pfam" id="PF02698"/>
    </source>
</evidence>
<keyword evidence="1" id="KW-1133">Transmembrane helix</keyword>
<dbReference type="InterPro" id="IPR003848">
    <property type="entry name" value="DUF218"/>
</dbReference>
<dbReference type="AlphaFoldDB" id="A0A3G2R7T3"/>
<name>A0A3G2R7T3_9FIRM</name>
<dbReference type="Proteomes" id="UP000280960">
    <property type="component" value="Chromosome"/>
</dbReference>
<dbReference type="PANTHER" id="PTHR30336">
    <property type="entry name" value="INNER MEMBRANE PROTEIN, PROBABLE PERMEASE"/>
    <property type="match status" value="1"/>
</dbReference>
<feature type="domain" description="DUF218" evidence="2">
    <location>
        <begin position="39"/>
        <end position="111"/>
    </location>
</feature>
<dbReference type="InterPro" id="IPR051599">
    <property type="entry name" value="Cell_Envelope_Assoc"/>
</dbReference>
<evidence type="ECO:0000256" key="1">
    <source>
        <dbReference type="SAM" id="Phobius"/>
    </source>
</evidence>
<keyword evidence="1" id="KW-0812">Transmembrane</keyword>
<reference evidence="3 4" key="1">
    <citation type="submission" date="2018-10" db="EMBL/GenBank/DDBJ databases">
        <authorList>
            <person name="Zhang X."/>
        </authorList>
    </citation>
    <scope>NUCLEOTIDE SEQUENCE [LARGE SCALE GENOMIC DNA]</scope>
    <source>
        <strain evidence="3 4">SK-G1</strain>
    </source>
</reference>
<gene>
    <name evidence="3" type="ORF">D2962_14180</name>
</gene>
<dbReference type="CDD" id="cd06259">
    <property type="entry name" value="YdcF-like"/>
    <property type="match status" value="1"/>
</dbReference>
<dbReference type="GO" id="GO:0005886">
    <property type="term" value="C:plasma membrane"/>
    <property type="evidence" value="ECO:0007669"/>
    <property type="project" value="TreeGrafter"/>
</dbReference>
<evidence type="ECO:0000313" key="4">
    <source>
        <dbReference type="Proteomes" id="UP000280960"/>
    </source>
</evidence>
<protein>
    <submittedName>
        <fullName evidence="3">YdcF family protein</fullName>
    </submittedName>
</protein>
<dbReference type="KEGG" id="bacg:D2962_14180"/>
<feature type="transmembrane region" description="Helical" evidence="1">
    <location>
        <begin position="6"/>
        <end position="26"/>
    </location>
</feature>
<accession>A0A3G2R7T3</accession>
<keyword evidence="4" id="KW-1185">Reference proteome</keyword>
<dbReference type="EMBL" id="CP033169">
    <property type="protein sequence ID" value="AYO31594.1"/>
    <property type="molecule type" value="Genomic_DNA"/>
</dbReference>
<dbReference type="PANTHER" id="PTHR30336:SF20">
    <property type="entry name" value="DUF218 DOMAIN-CONTAINING PROTEIN"/>
    <property type="match status" value="1"/>
</dbReference>
<organism evidence="3 4">
    <name type="scientific">Biomaibacter acetigenes</name>
    <dbReference type="NCBI Taxonomy" id="2316383"/>
    <lineage>
        <taxon>Bacteria</taxon>
        <taxon>Bacillati</taxon>
        <taxon>Bacillota</taxon>
        <taxon>Clostridia</taxon>
        <taxon>Thermosediminibacterales</taxon>
        <taxon>Tepidanaerobacteraceae</taxon>
        <taxon>Biomaibacter</taxon>
    </lineage>
</organism>